<sequence>MPPWVVADIHRVEARELRPGQVGRAVRDLRQYARDSHRVGSAASLGCPCCEPGTRWTLEVALQALPPRSRVALRALLRPFDDEIRRKTLPDPTAPPDSPWWERRVAY</sequence>
<evidence type="ECO:0000256" key="1">
    <source>
        <dbReference type="SAM" id="MobiDB-lite"/>
    </source>
</evidence>
<organism evidence="2 3">
    <name type="scientific">Amycolatopsis rhabdoformis</name>
    <dbReference type="NCBI Taxonomy" id="1448059"/>
    <lineage>
        <taxon>Bacteria</taxon>
        <taxon>Bacillati</taxon>
        <taxon>Actinomycetota</taxon>
        <taxon>Actinomycetes</taxon>
        <taxon>Pseudonocardiales</taxon>
        <taxon>Pseudonocardiaceae</taxon>
        <taxon>Amycolatopsis</taxon>
    </lineage>
</organism>
<dbReference type="RefSeq" id="WP_326566310.1">
    <property type="nucleotide sequence ID" value="NZ_CP142149.1"/>
</dbReference>
<protein>
    <submittedName>
        <fullName evidence="2">Uncharacterized protein</fullName>
    </submittedName>
</protein>
<reference evidence="2 3" key="1">
    <citation type="journal article" date="2015" name="Int. J. Syst. Evol. Microbiol.">
        <title>Amycolatopsis rhabdoformis sp. nov., an actinomycete isolated from a tropical forest soil.</title>
        <authorList>
            <person name="Souza W.R."/>
            <person name="Silva R.E."/>
            <person name="Goodfellow M."/>
            <person name="Busarakam K."/>
            <person name="Figueiro F.S."/>
            <person name="Ferreira D."/>
            <person name="Rodrigues-Filho E."/>
            <person name="Moraes L.A.B."/>
            <person name="Zucchi T.D."/>
        </authorList>
    </citation>
    <scope>NUCLEOTIDE SEQUENCE [LARGE SCALE GENOMIC DNA]</scope>
    <source>
        <strain evidence="2 3">NCIMB 14900</strain>
    </source>
</reference>
<evidence type="ECO:0000313" key="2">
    <source>
        <dbReference type="EMBL" id="WSE27297.1"/>
    </source>
</evidence>
<dbReference type="Proteomes" id="UP001330812">
    <property type="component" value="Chromosome"/>
</dbReference>
<feature type="region of interest" description="Disordered" evidence="1">
    <location>
        <begin position="86"/>
        <end position="107"/>
    </location>
</feature>
<accession>A0ABZ1HYR9</accession>
<proteinExistence type="predicted"/>
<keyword evidence="3" id="KW-1185">Reference proteome</keyword>
<evidence type="ECO:0000313" key="3">
    <source>
        <dbReference type="Proteomes" id="UP001330812"/>
    </source>
</evidence>
<gene>
    <name evidence="2" type="ORF">VSH64_31110</name>
</gene>
<name>A0ABZ1HYR9_9PSEU</name>
<dbReference type="EMBL" id="CP142149">
    <property type="protein sequence ID" value="WSE27297.1"/>
    <property type="molecule type" value="Genomic_DNA"/>
</dbReference>